<proteinExistence type="predicted"/>
<protein>
    <submittedName>
        <fullName evidence="4">Glycosyl transferase group 1</fullName>
    </submittedName>
</protein>
<reference evidence="4 5" key="1">
    <citation type="submission" date="2018-06" db="EMBL/GenBank/DDBJ databases">
        <title>Complete genome of Desulfovibrio marinus P48SEP.</title>
        <authorList>
            <person name="Crispim J.S."/>
            <person name="Vidigal P.M.P."/>
            <person name="Silva L.C.F."/>
            <person name="Araujo L.C."/>
            <person name="Laguardia C.N."/>
            <person name="Dias R.S."/>
            <person name="Sousa M.P."/>
            <person name="Paula S.O."/>
            <person name="Silva C."/>
        </authorList>
    </citation>
    <scope>NUCLEOTIDE SEQUENCE [LARGE SCALE GENOMIC DNA]</scope>
    <source>
        <strain evidence="4 5">P48SEP</strain>
    </source>
</reference>
<comment type="caution">
    <text evidence="4">The sequence shown here is derived from an EMBL/GenBank/DDBJ whole genome shotgun (WGS) entry which is preliminary data.</text>
</comment>
<dbReference type="Gene3D" id="3.40.50.2000">
    <property type="entry name" value="Glycogen Phosphorylase B"/>
    <property type="match status" value="2"/>
</dbReference>
<organism evidence="4 5">
    <name type="scientific">Oceanidesulfovibrio marinus</name>
    <dbReference type="NCBI Taxonomy" id="370038"/>
    <lineage>
        <taxon>Bacteria</taxon>
        <taxon>Pseudomonadati</taxon>
        <taxon>Thermodesulfobacteriota</taxon>
        <taxon>Desulfovibrionia</taxon>
        <taxon>Desulfovibrionales</taxon>
        <taxon>Desulfovibrionaceae</taxon>
        <taxon>Oceanidesulfovibrio</taxon>
    </lineage>
</organism>
<evidence type="ECO:0000256" key="1">
    <source>
        <dbReference type="SAM" id="MobiDB-lite"/>
    </source>
</evidence>
<dbReference type="SUPFAM" id="SSF53756">
    <property type="entry name" value="UDP-Glycosyltransferase/glycogen phosphorylase"/>
    <property type="match status" value="1"/>
</dbReference>
<feature type="compositionally biased region" description="Basic residues" evidence="1">
    <location>
        <begin position="22"/>
        <end position="31"/>
    </location>
</feature>
<feature type="domain" description="Glycosyl transferase family 1" evidence="2">
    <location>
        <begin position="232"/>
        <end position="399"/>
    </location>
</feature>
<evidence type="ECO:0000313" key="5">
    <source>
        <dbReference type="Proteomes" id="UP000434052"/>
    </source>
</evidence>
<dbReference type="Proteomes" id="UP000434052">
    <property type="component" value="Unassembled WGS sequence"/>
</dbReference>
<dbReference type="PANTHER" id="PTHR12526:SF630">
    <property type="entry name" value="GLYCOSYLTRANSFERASE"/>
    <property type="match status" value="1"/>
</dbReference>
<dbReference type="GO" id="GO:0016757">
    <property type="term" value="F:glycosyltransferase activity"/>
    <property type="evidence" value="ECO:0007669"/>
    <property type="project" value="InterPro"/>
</dbReference>
<dbReference type="InterPro" id="IPR028098">
    <property type="entry name" value="Glyco_trans_4-like_N"/>
</dbReference>
<dbReference type="Pfam" id="PF00534">
    <property type="entry name" value="Glycos_transf_1"/>
    <property type="match status" value="1"/>
</dbReference>
<evidence type="ECO:0000259" key="2">
    <source>
        <dbReference type="Pfam" id="PF00534"/>
    </source>
</evidence>
<dbReference type="Pfam" id="PF13439">
    <property type="entry name" value="Glyco_transf_4"/>
    <property type="match status" value="1"/>
</dbReference>
<evidence type="ECO:0000313" key="4">
    <source>
        <dbReference type="EMBL" id="TVM33453.1"/>
    </source>
</evidence>
<dbReference type="AlphaFoldDB" id="A0A6P1ZFJ3"/>
<name>A0A6P1ZFJ3_9BACT</name>
<dbReference type="InterPro" id="IPR001296">
    <property type="entry name" value="Glyco_trans_1"/>
</dbReference>
<accession>A0A6P1ZFJ3</accession>
<dbReference type="EMBL" id="QMIF01000007">
    <property type="protein sequence ID" value="TVM33453.1"/>
    <property type="molecule type" value="Genomic_DNA"/>
</dbReference>
<evidence type="ECO:0000259" key="3">
    <source>
        <dbReference type="Pfam" id="PF13439"/>
    </source>
</evidence>
<sequence length="425" mass="45958">MCAWLATPAVVAHHPVHHPFRARHGIRHGHGPHGPGPTPRVIPSAPSGGEPVIHIAFVIDTIESATAGTERQLLHLLERLDRTRFAPVLCVLRPSDWIEQSVLPCPVYNVSIRGFKHPASIAGIGKFSGFLRGRRTDVVQTHFRDSTIASVCASRLAGKVPVIATRRNQGYWQTGLDKRLQPILNRLTTAFIANSRSTMDKMVRDEGIAPERIRIIPNGLDLSKFPWPMNGDRESTRQALGMSRDEISVGIVANLRPIKRHDLLIEAAAIVRGRHPNARFHLFGDGDEREKLEALVRERALDGVIRFHGRCENVPAMLPGLDIGVLCSDSESMSNAVIEYMAAGLPVVATNVGGVGETIVDGVTGSLVPAGDYSGLANAIARFAADASLRNTTGQSGRRKAEGYSLDQCVAAHESLYAAIAGSAQ</sequence>
<dbReference type="OrthoDB" id="9803091at2"/>
<gene>
    <name evidence="4" type="ORF">DQK91_12395</name>
</gene>
<dbReference type="PANTHER" id="PTHR12526">
    <property type="entry name" value="GLYCOSYLTRANSFERASE"/>
    <property type="match status" value="1"/>
</dbReference>
<keyword evidence="4" id="KW-0808">Transferase</keyword>
<feature type="domain" description="Glycosyltransferase subfamily 4-like N-terminal" evidence="3">
    <location>
        <begin position="68"/>
        <end position="223"/>
    </location>
</feature>
<feature type="region of interest" description="Disordered" evidence="1">
    <location>
        <begin position="22"/>
        <end position="45"/>
    </location>
</feature>